<dbReference type="SUPFAM" id="SSF144052">
    <property type="entry name" value="Thermophilic metalloprotease-like"/>
    <property type="match status" value="1"/>
</dbReference>
<dbReference type="MEROPS" id="M29.002"/>
<evidence type="ECO:0000256" key="9">
    <source>
        <dbReference type="ARBA" id="ARBA00023049"/>
    </source>
</evidence>
<dbReference type="InterPro" id="IPR000787">
    <property type="entry name" value="Peptidase_M29"/>
</dbReference>
<keyword evidence="11" id="KW-1185">Reference proteome</keyword>
<evidence type="ECO:0000256" key="8">
    <source>
        <dbReference type="ARBA" id="ARBA00022801"/>
    </source>
</evidence>
<comment type="similarity">
    <text evidence="4">Belongs to the peptidase M29 family.</text>
</comment>
<keyword evidence="8" id="KW-0378">Hydrolase</keyword>
<evidence type="ECO:0000256" key="1">
    <source>
        <dbReference type="ARBA" id="ARBA00001941"/>
    </source>
</evidence>
<reference evidence="11" key="1">
    <citation type="submission" date="2014-03" db="EMBL/GenBank/DDBJ databases">
        <authorList>
            <person name="Urmite Genomes U."/>
        </authorList>
    </citation>
    <scope>NUCLEOTIDE SEQUENCE [LARGE SCALE GENOMIC DNA]</scope>
    <source>
        <strain evidence="11">HD-03</strain>
    </source>
</reference>
<keyword evidence="9" id="KW-0482">Metalloprotease</keyword>
<name>A0A024P437_9BACI</name>
<dbReference type="InterPro" id="IPR035097">
    <property type="entry name" value="M29_N-terminal"/>
</dbReference>
<dbReference type="PANTHER" id="PTHR34448">
    <property type="entry name" value="AMINOPEPTIDASE"/>
    <property type="match status" value="1"/>
</dbReference>
<dbReference type="GO" id="GO:0046872">
    <property type="term" value="F:metal ion binding"/>
    <property type="evidence" value="ECO:0007669"/>
    <property type="project" value="UniProtKB-KW"/>
</dbReference>
<accession>A0A024P437</accession>
<evidence type="ECO:0000256" key="5">
    <source>
        <dbReference type="ARBA" id="ARBA00022438"/>
    </source>
</evidence>
<dbReference type="EMBL" id="CCDI010000001">
    <property type="protein sequence ID" value="CDQ23168.1"/>
    <property type="molecule type" value="Genomic_DNA"/>
</dbReference>
<dbReference type="PANTHER" id="PTHR34448:SF3">
    <property type="entry name" value="AMINOPEPTIDASE AMPS"/>
    <property type="match status" value="1"/>
</dbReference>
<gene>
    <name evidence="10" type="ORF">BN983_01387</name>
</gene>
<dbReference type="InterPro" id="IPR052170">
    <property type="entry name" value="M29_Exopeptidase"/>
</dbReference>
<dbReference type="GO" id="GO:0004177">
    <property type="term" value="F:aminopeptidase activity"/>
    <property type="evidence" value="ECO:0007669"/>
    <property type="project" value="UniProtKB-KW"/>
</dbReference>
<evidence type="ECO:0000256" key="2">
    <source>
        <dbReference type="ARBA" id="ARBA00001946"/>
    </source>
</evidence>
<keyword evidence="5 10" id="KW-0031">Aminopeptidase</keyword>
<dbReference type="AlphaFoldDB" id="A0A024P437"/>
<evidence type="ECO:0000313" key="11">
    <source>
        <dbReference type="Proteomes" id="UP000028868"/>
    </source>
</evidence>
<dbReference type="Gene3D" id="3.40.1830.10">
    <property type="entry name" value="Thermophilic metalloprotease (M29)"/>
    <property type="match status" value="1"/>
</dbReference>
<comment type="cofactor">
    <cofactor evidence="3">
        <name>Zn(2+)</name>
        <dbReference type="ChEBI" id="CHEBI:29105"/>
    </cofactor>
</comment>
<evidence type="ECO:0000256" key="4">
    <source>
        <dbReference type="ARBA" id="ARBA00008236"/>
    </source>
</evidence>
<evidence type="ECO:0000313" key="10">
    <source>
        <dbReference type="EMBL" id="CDQ23168.1"/>
    </source>
</evidence>
<dbReference type="Pfam" id="PF02073">
    <property type="entry name" value="Peptidase_M29"/>
    <property type="match status" value="1"/>
</dbReference>
<organism evidence="10 11">
    <name type="scientific">Halobacillus karajensis</name>
    <dbReference type="NCBI Taxonomy" id="195088"/>
    <lineage>
        <taxon>Bacteria</taxon>
        <taxon>Bacillati</taxon>
        <taxon>Bacillota</taxon>
        <taxon>Bacilli</taxon>
        <taxon>Bacillales</taxon>
        <taxon>Bacillaceae</taxon>
        <taxon>Halobacillus</taxon>
    </lineage>
</organism>
<sequence length="420" mass="47475">MSTHRKQLEKYADLALKKGVNLQRGQGLIINAPIEAAELVRIISAKAFGRGAKNVHLEWNDEVLSYIKMKNAPLEVLENFPKWKAEGLEEMVKDGYALLSIYGPNPDLYKGVNSKRIAKANKASAKALTNYRDYIMNDKTTWSIIAYPQEAWAQKVFPEVDPEEAKEKLWEQIFHITRIDQEDPIQAWEDHNEKLRQAREYLNQKQYKKLHYKAPGTDLSIELVANHLWHGGSATSEKGMEFNPNMPTEEVFTMPHKTGVQGKVTSTKPLNYAGNLIENFTLTFEDGKVVDYEAESGKETLKHLLESDEGAKRLGEVALVPNESPISESGHIFYNTLYDENASCHLALGKAYPTNIRGGSTFNQEQMDAHGVNDSLIHEDFMMGSAELDIDGETKEGEFEPIFRKGTWAISLEDLQETPE</sequence>
<evidence type="ECO:0000256" key="3">
    <source>
        <dbReference type="ARBA" id="ARBA00001947"/>
    </source>
</evidence>
<dbReference type="RefSeq" id="WP_035506794.1">
    <property type="nucleotide sequence ID" value="NZ_CCDH010000001.1"/>
</dbReference>
<keyword evidence="6" id="KW-0645">Protease</keyword>
<comment type="cofactor">
    <cofactor evidence="1">
        <name>Co(2+)</name>
        <dbReference type="ChEBI" id="CHEBI:48828"/>
    </cofactor>
</comment>
<dbReference type="PRINTS" id="PR00919">
    <property type="entry name" value="THERMOPTASE"/>
</dbReference>
<keyword evidence="7" id="KW-0479">Metal-binding</keyword>
<evidence type="ECO:0000256" key="6">
    <source>
        <dbReference type="ARBA" id="ARBA00022670"/>
    </source>
</evidence>
<evidence type="ECO:0000256" key="7">
    <source>
        <dbReference type="ARBA" id="ARBA00022723"/>
    </source>
</evidence>
<protein>
    <submittedName>
        <fullName evidence="10">Aminopeptidase 2</fullName>
    </submittedName>
</protein>
<dbReference type="GO" id="GO:0006508">
    <property type="term" value="P:proteolysis"/>
    <property type="evidence" value="ECO:0007669"/>
    <property type="project" value="UniProtKB-KW"/>
</dbReference>
<reference evidence="10 11" key="2">
    <citation type="submission" date="2014-05" db="EMBL/GenBank/DDBJ databases">
        <title>Draft genome sequence of Halobacillus karajensis HK-03.</title>
        <authorList>
            <person name="Khelaifia S."/>
            <person name="Croce O."/>
            <person name="Lagier J.C."/>
            <person name="Raoult D."/>
        </authorList>
    </citation>
    <scope>NUCLEOTIDE SEQUENCE [LARGE SCALE GENOMIC DNA]</scope>
    <source>
        <strain evidence="10 11">HD-03</strain>
    </source>
</reference>
<dbReference type="Proteomes" id="UP000028868">
    <property type="component" value="Unassembled WGS sequence"/>
</dbReference>
<comment type="cofactor">
    <cofactor evidence="2">
        <name>Mg(2+)</name>
        <dbReference type="ChEBI" id="CHEBI:18420"/>
    </cofactor>
</comment>
<proteinExistence type="inferred from homology"/>
<comment type="caution">
    <text evidence="10">The sequence shown here is derived from an EMBL/GenBank/DDBJ whole genome shotgun (WGS) entry which is preliminary data.</text>
</comment>
<dbReference type="GO" id="GO:0008237">
    <property type="term" value="F:metallopeptidase activity"/>
    <property type="evidence" value="ECO:0007669"/>
    <property type="project" value="UniProtKB-KW"/>
</dbReference>